<dbReference type="EMBL" id="FQNC01000084">
    <property type="protein sequence ID" value="SGZ22940.1"/>
    <property type="molecule type" value="Genomic_DNA"/>
</dbReference>
<evidence type="ECO:0000256" key="1">
    <source>
        <dbReference type="SAM" id="MobiDB-lite"/>
    </source>
</evidence>
<proteinExistence type="predicted"/>
<evidence type="ECO:0000313" key="3">
    <source>
        <dbReference type="EMBL" id="SGZ22940.1"/>
    </source>
</evidence>
<evidence type="ECO:0000313" key="4">
    <source>
        <dbReference type="Proteomes" id="UP000249464"/>
    </source>
</evidence>
<gene>
    <name evidence="3" type="primary">BQ5605_C022g09563</name>
    <name evidence="3" type="ORF">BQ5605_C022G09563</name>
</gene>
<dbReference type="Proteomes" id="UP000249464">
    <property type="component" value="Unassembled WGS sequence"/>
</dbReference>
<dbReference type="FunFam" id="3.30.70.270:FF:000020">
    <property type="entry name" value="Transposon Tf2-6 polyprotein-like Protein"/>
    <property type="match status" value="1"/>
</dbReference>
<reference evidence="3 4" key="1">
    <citation type="submission" date="2016-11" db="EMBL/GenBank/DDBJ databases">
        <authorList>
            <person name="Jaros S."/>
            <person name="Januszkiewicz K."/>
            <person name="Wedrychowicz H."/>
        </authorList>
    </citation>
    <scope>NUCLEOTIDE SEQUENCE [LARGE SCALE GENOMIC DNA]</scope>
</reference>
<dbReference type="PANTHER" id="PTHR33064">
    <property type="entry name" value="POL PROTEIN"/>
    <property type="match status" value="1"/>
</dbReference>
<dbReference type="InterPro" id="IPR043502">
    <property type="entry name" value="DNA/RNA_pol_sf"/>
</dbReference>
<dbReference type="Gene3D" id="3.30.70.270">
    <property type="match status" value="2"/>
</dbReference>
<sequence length="416" mass="46341">MDGQSPPLIRARPSAEQGTTRGVRGRGTSICTTSKTHIQDLECQIFCTTFESQFGVRRLCFPHARAHGRYSQRTFPFGLSGLHCVVDVSLPASAAAFTTCRDRCVPHSQDYLPADDRDPAHSYLFSTSEEGFPSVFPVGPPDSAEYLDDLRSALPSEYHHLLQAVSKAQADTPASSTASTSFRPSLPSVRKGASGTLMNSIFRDLLDVTALVYLDDILIFSDSPSDHVVHVQEVLRRLIDNRLYCNPNKCEFHQSSTEYLGFLISPDGVSMSPSKVDSITSWPAPTTLKELQQFLGFPNFYRRFIQGYSRIISPLTRLLKKGAVFDFDSLALAAFNRLKSLFASDIVLFSRFSDSSCCVLLLQWTPAEQNYEIHDKELLAIVACMKLCDIISKEFTTQSRSSPTTTRFNTSRRPKC</sequence>
<dbReference type="SUPFAM" id="SSF56672">
    <property type="entry name" value="DNA/RNA polymerases"/>
    <property type="match status" value="1"/>
</dbReference>
<dbReference type="FunFam" id="3.30.70.270:FF:000003">
    <property type="entry name" value="Transposon Ty3-G Gag-Pol polyprotein"/>
    <property type="match status" value="1"/>
</dbReference>
<organism evidence="3 4">
    <name type="scientific">Microbotryum silenes-dioicae</name>
    <dbReference type="NCBI Taxonomy" id="796604"/>
    <lineage>
        <taxon>Eukaryota</taxon>
        <taxon>Fungi</taxon>
        <taxon>Dikarya</taxon>
        <taxon>Basidiomycota</taxon>
        <taxon>Pucciniomycotina</taxon>
        <taxon>Microbotryomycetes</taxon>
        <taxon>Microbotryales</taxon>
        <taxon>Microbotryaceae</taxon>
        <taxon>Microbotryum</taxon>
    </lineage>
</organism>
<dbReference type="InterPro" id="IPR043128">
    <property type="entry name" value="Rev_trsase/Diguanyl_cyclase"/>
</dbReference>
<dbReference type="STRING" id="796604.A0A2X0N744"/>
<dbReference type="AlphaFoldDB" id="A0A2X0N744"/>
<name>A0A2X0N744_9BASI</name>
<accession>A0A2X0N744</accession>
<dbReference type="InterPro" id="IPR000477">
    <property type="entry name" value="RT_dom"/>
</dbReference>
<feature type="region of interest" description="Disordered" evidence="1">
    <location>
        <begin position="1"/>
        <end position="26"/>
    </location>
</feature>
<feature type="domain" description="Reverse transcriptase" evidence="2">
    <location>
        <begin position="197"/>
        <end position="263"/>
    </location>
</feature>
<dbReference type="Pfam" id="PF00078">
    <property type="entry name" value="RVT_1"/>
    <property type="match status" value="1"/>
</dbReference>
<dbReference type="CDD" id="cd01647">
    <property type="entry name" value="RT_LTR"/>
    <property type="match status" value="1"/>
</dbReference>
<keyword evidence="4" id="KW-1185">Reference proteome</keyword>
<protein>
    <submittedName>
        <fullName evidence="3">BQ5605_C022g09563 protein</fullName>
    </submittedName>
</protein>
<evidence type="ECO:0000259" key="2">
    <source>
        <dbReference type="Pfam" id="PF00078"/>
    </source>
</evidence>
<dbReference type="InterPro" id="IPR051320">
    <property type="entry name" value="Viral_Replic_Matur_Polypro"/>
</dbReference>
<dbReference type="PANTHER" id="PTHR33064:SF37">
    <property type="entry name" value="RIBONUCLEASE H"/>
    <property type="match status" value="1"/>
</dbReference>